<proteinExistence type="predicted"/>
<sequence length="315" mass="35979">MTINRLLIFGTGFIANNYINHCIAEDPSRQIKVIFNKHMISSDSSKVEQILMNEDSVREIIESFQPTNILCLHGNSFVPNCLKIRDAIEDNALKTMDFLEIVHNSDAKAFLEKILIIGSASEYGKYYKEAIRENYPLHATSLYGLSKISLYNASMYYFDRGLPVVYVRQFNTTGADQRDCFVLSSFCKQIVEIEKGIKTPEILVGDLSQERDFIDIRDTCLAYSLLFEKGKIGEVYNVSSGELIMIKDLLDLIIRVADLDVDVNASHREDLCSTENVLSRRLHADITKLRNLGFKTKYQLSDIVLSSLNYWRKNV</sequence>
<dbReference type="RefSeq" id="WP_092222519.1">
    <property type="nucleotide sequence ID" value="NZ_FNJI01000012.1"/>
</dbReference>
<keyword evidence="3" id="KW-1185">Reference proteome</keyword>
<name>A0A1H0QSG8_9BACT</name>
<dbReference type="AlphaFoldDB" id="A0A1H0QSG8"/>
<accession>A0A1H0QSG8</accession>
<dbReference type="Gene3D" id="3.90.25.10">
    <property type="entry name" value="UDP-galactose 4-epimerase, domain 1"/>
    <property type="match status" value="1"/>
</dbReference>
<gene>
    <name evidence="2" type="ORF">SAMN05660330_02080</name>
</gene>
<evidence type="ECO:0000313" key="3">
    <source>
        <dbReference type="Proteomes" id="UP000199073"/>
    </source>
</evidence>
<dbReference type="OrthoDB" id="9803010at2"/>
<protein>
    <submittedName>
        <fullName evidence="2">GDP-mannose 4,6 dehydratase</fullName>
    </submittedName>
</protein>
<dbReference type="STRING" id="91360.SAMN05660330_02080"/>
<dbReference type="Pfam" id="PF16363">
    <property type="entry name" value="GDP_Man_Dehyd"/>
    <property type="match status" value="1"/>
</dbReference>
<dbReference type="InterPro" id="IPR036291">
    <property type="entry name" value="NAD(P)-bd_dom_sf"/>
</dbReference>
<dbReference type="PANTHER" id="PTHR43000">
    <property type="entry name" value="DTDP-D-GLUCOSE 4,6-DEHYDRATASE-RELATED"/>
    <property type="match status" value="1"/>
</dbReference>
<evidence type="ECO:0000259" key="1">
    <source>
        <dbReference type="Pfam" id="PF16363"/>
    </source>
</evidence>
<feature type="domain" description="NAD(P)-binding" evidence="1">
    <location>
        <begin position="48"/>
        <end position="304"/>
    </location>
</feature>
<dbReference type="EMBL" id="FNJI01000012">
    <property type="protein sequence ID" value="SDP19656.1"/>
    <property type="molecule type" value="Genomic_DNA"/>
</dbReference>
<evidence type="ECO:0000313" key="2">
    <source>
        <dbReference type="EMBL" id="SDP19656.1"/>
    </source>
</evidence>
<dbReference type="InterPro" id="IPR016040">
    <property type="entry name" value="NAD(P)-bd_dom"/>
</dbReference>
<organism evidence="2 3">
    <name type="scientific">Desulforhopalus singaporensis</name>
    <dbReference type="NCBI Taxonomy" id="91360"/>
    <lineage>
        <taxon>Bacteria</taxon>
        <taxon>Pseudomonadati</taxon>
        <taxon>Thermodesulfobacteriota</taxon>
        <taxon>Desulfobulbia</taxon>
        <taxon>Desulfobulbales</taxon>
        <taxon>Desulfocapsaceae</taxon>
        <taxon>Desulforhopalus</taxon>
    </lineage>
</organism>
<dbReference type="SUPFAM" id="SSF51735">
    <property type="entry name" value="NAD(P)-binding Rossmann-fold domains"/>
    <property type="match status" value="1"/>
</dbReference>
<dbReference type="Gene3D" id="3.40.50.720">
    <property type="entry name" value="NAD(P)-binding Rossmann-like Domain"/>
    <property type="match status" value="1"/>
</dbReference>
<dbReference type="Proteomes" id="UP000199073">
    <property type="component" value="Unassembled WGS sequence"/>
</dbReference>
<reference evidence="2 3" key="1">
    <citation type="submission" date="2016-10" db="EMBL/GenBank/DDBJ databases">
        <authorList>
            <person name="de Groot N.N."/>
        </authorList>
    </citation>
    <scope>NUCLEOTIDE SEQUENCE [LARGE SCALE GENOMIC DNA]</scope>
    <source>
        <strain evidence="2 3">DSM 12130</strain>
    </source>
</reference>